<dbReference type="AlphaFoldDB" id="A0A147I7U2"/>
<accession>A0A147I7U2</accession>
<dbReference type="Pfam" id="PF02518">
    <property type="entry name" value="HATPase_c"/>
    <property type="match status" value="1"/>
</dbReference>
<keyword evidence="5" id="KW-0418">Kinase</keyword>
<evidence type="ECO:0000313" key="12">
    <source>
        <dbReference type="Proteomes" id="UP000074310"/>
    </source>
</evidence>
<feature type="modified residue" description="4-aspartylphosphate" evidence="6">
    <location>
        <position position="893"/>
    </location>
</feature>
<feature type="domain" description="Histidine kinase" evidence="8">
    <location>
        <begin position="603"/>
        <end position="823"/>
    </location>
</feature>
<dbReference type="Pfam" id="PF00512">
    <property type="entry name" value="HisKA"/>
    <property type="match status" value="1"/>
</dbReference>
<dbReference type="InterPro" id="IPR001789">
    <property type="entry name" value="Sig_transdc_resp-reg_receiver"/>
</dbReference>
<evidence type="ECO:0000256" key="6">
    <source>
        <dbReference type="PROSITE-ProRule" id="PRU00169"/>
    </source>
</evidence>
<feature type="domain" description="PAC" evidence="10">
    <location>
        <begin position="527"/>
        <end position="583"/>
    </location>
</feature>
<dbReference type="SUPFAM" id="SSF47384">
    <property type="entry name" value="Homodimeric domain of signal transducing histidine kinase"/>
    <property type="match status" value="1"/>
</dbReference>
<comment type="caution">
    <text evidence="11">The sequence shown here is derived from an EMBL/GenBank/DDBJ whole genome shotgun (WGS) entry which is preliminary data.</text>
</comment>
<dbReference type="InterPro" id="IPR000014">
    <property type="entry name" value="PAS"/>
</dbReference>
<dbReference type="Pfam" id="PF13185">
    <property type="entry name" value="GAF_2"/>
    <property type="match status" value="1"/>
</dbReference>
<dbReference type="SMART" id="SM00387">
    <property type="entry name" value="HATPase_c"/>
    <property type="match status" value="1"/>
</dbReference>
<evidence type="ECO:0000313" key="11">
    <source>
        <dbReference type="EMBL" id="KTT75050.1"/>
    </source>
</evidence>
<dbReference type="SMART" id="SM00065">
    <property type="entry name" value="GAF"/>
    <property type="match status" value="1"/>
</dbReference>
<organism evidence="11 12">
    <name type="scientific">Sphingomonas endophytica</name>
    <dbReference type="NCBI Taxonomy" id="869719"/>
    <lineage>
        <taxon>Bacteria</taxon>
        <taxon>Pseudomonadati</taxon>
        <taxon>Pseudomonadota</taxon>
        <taxon>Alphaproteobacteria</taxon>
        <taxon>Sphingomonadales</taxon>
        <taxon>Sphingomonadaceae</taxon>
        <taxon>Sphingomonas</taxon>
    </lineage>
</organism>
<dbReference type="Gene3D" id="3.40.50.2300">
    <property type="match status" value="1"/>
</dbReference>
<dbReference type="Gene3D" id="3.30.565.10">
    <property type="entry name" value="Histidine kinase-like ATPase, C-terminal domain"/>
    <property type="match status" value="1"/>
</dbReference>
<dbReference type="SUPFAM" id="SSF55874">
    <property type="entry name" value="ATPase domain of HSP90 chaperone/DNA topoisomerase II/histidine kinase"/>
    <property type="match status" value="1"/>
</dbReference>
<keyword evidence="3 6" id="KW-0597">Phosphoprotein</keyword>
<dbReference type="InterPro" id="IPR004358">
    <property type="entry name" value="Sig_transdc_His_kin-like_C"/>
</dbReference>
<dbReference type="CDD" id="cd00130">
    <property type="entry name" value="PAS"/>
    <property type="match status" value="1"/>
</dbReference>
<evidence type="ECO:0000256" key="1">
    <source>
        <dbReference type="ARBA" id="ARBA00000085"/>
    </source>
</evidence>
<dbReference type="Gene3D" id="3.30.450.40">
    <property type="match status" value="1"/>
</dbReference>
<dbReference type="InterPro" id="IPR003661">
    <property type="entry name" value="HisK_dim/P_dom"/>
</dbReference>
<evidence type="ECO:0000259" key="8">
    <source>
        <dbReference type="PROSITE" id="PS50109"/>
    </source>
</evidence>
<evidence type="ECO:0000256" key="5">
    <source>
        <dbReference type="ARBA" id="ARBA00022777"/>
    </source>
</evidence>
<dbReference type="InterPro" id="IPR035965">
    <property type="entry name" value="PAS-like_dom_sf"/>
</dbReference>
<protein>
    <recommendedName>
        <fullName evidence="2">histidine kinase</fullName>
        <ecNumber evidence="2">2.7.13.3</ecNumber>
    </recommendedName>
</protein>
<dbReference type="CDD" id="cd00082">
    <property type="entry name" value="HisKA"/>
    <property type="match status" value="1"/>
</dbReference>
<dbReference type="SMART" id="SM00388">
    <property type="entry name" value="HisKA"/>
    <property type="match status" value="1"/>
</dbReference>
<keyword evidence="7" id="KW-0175">Coiled coil</keyword>
<keyword evidence="12" id="KW-1185">Reference proteome</keyword>
<dbReference type="Pfam" id="PF00072">
    <property type="entry name" value="Response_reg"/>
    <property type="match status" value="1"/>
</dbReference>
<evidence type="ECO:0000256" key="4">
    <source>
        <dbReference type="ARBA" id="ARBA00022679"/>
    </source>
</evidence>
<dbReference type="InterPro" id="IPR003018">
    <property type="entry name" value="GAF"/>
</dbReference>
<dbReference type="PROSITE" id="PS50109">
    <property type="entry name" value="HIS_KIN"/>
    <property type="match status" value="1"/>
</dbReference>
<dbReference type="SUPFAM" id="SSF52172">
    <property type="entry name" value="CheY-like"/>
    <property type="match status" value="1"/>
</dbReference>
<dbReference type="InterPro" id="IPR036097">
    <property type="entry name" value="HisK_dim/P_sf"/>
</dbReference>
<dbReference type="InterPro" id="IPR003594">
    <property type="entry name" value="HATPase_dom"/>
</dbReference>
<evidence type="ECO:0000259" key="9">
    <source>
        <dbReference type="PROSITE" id="PS50110"/>
    </source>
</evidence>
<dbReference type="EC" id="2.7.13.3" evidence="2"/>
<dbReference type="Pfam" id="PF08448">
    <property type="entry name" value="PAS_4"/>
    <property type="match status" value="2"/>
</dbReference>
<dbReference type="NCBIfam" id="TIGR00229">
    <property type="entry name" value="sensory_box"/>
    <property type="match status" value="2"/>
</dbReference>
<dbReference type="Gene3D" id="3.30.450.20">
    <property type="entry name" value="PAS domain"/>
    <property type="match status" value="3"/>
</dbReference>
<keyword evidence="4" id="KW-0808">Transferase</keyword>
<name>A0A147I7U2_9SPHN</name>
<dbReference type="SUPFAM" id="SSF55785">
    <property type="entry name" value="PYP-like sensor domain (PAS domain)"/>
    <property type="match status" value="3"/>
</dbReference>
<evidence type="ECO:0000259" key="10">
    <source>
        <dbReference type="PROSITE" id="PS50113"/>
    </source>
</evidence>
<dbReference type="Proteomes" id="UP000074310">
    <property type="component" value="Unassembled WGS sequence"/>
</dbReference>
<dbReference type="Gene3D" id="1.10.287.130">
    <property type="match status" value="1"/>
</dbReference>
<reference evidence="11 12" key="1">
    <citation type="journal article" date="2016" name="Front. Microbiol.">
        <title>Genomic Resource of Rice Seed Associated Bacteria.</title>
        <authorList>
            <person name="Midha S."/>
            <person name="Bansal K."/>
            <person name="Sharma S."/>
            <person name="Kumar N."/>
            <person name="Patil P.P."/>
            <person name="Chaudhry V."/>
            <person name="Patil P.B."/>
        </authorList>
    </citation>
    <scope>NUCLEOTIDE SEQUENCE [LARGE SCALE GENOMIC DNA]</scope>
    <source>
        <strain evidence="11 12">NS334</strain>
    </source>
</reference>
<dbReference type="GO" id="GO:0000155">
    <property type="term" value="F:phosphorelay sensor kinase activity"/>
    <property type="evidence" value="ECO:0007669"/>
    <property type="project" value="InterPro"/>
</dbReference>
<dbReference type="SMART" id="SM00448">
    <property type="entry name" value="REC"/>
    <property type="match status" value="1"/>
</dbReference>
<sequence length="960" mass="104196">MAALVESHDWSATPLGDRAGWPVSLRNTVAMMLASRHAMCLAWGPSLTFLYNDAYAGFLGPRHPMALGDSLPEVWWDVWPDIKPLLEAALAGQATWSEDLHLVMERNGVPEDTWWSFSYSPLYDDDGNVAGMIDIVSDMTTKVQVERRQAFHLRLEHALRTLADPQEVQAVAARLLGEHLGAQRVTYAEDNGDGRTATVTRGYVDGVPAMEGLYRYDEFSPELAPLLRTGKPVFCNDTARYLKGRRDLLDTCARLQIGATLNVPLVKDEQLVAQLAIHYRAPHPFLPTEIALAGEVAERTWAAVERAKVHVALRESEARYRTLFEALDAGFAVVEMVYDDDGQPLDYRFVEVNPAFEKQTGLTGAPGRLARDLVPGLERHWAETYGHVARTGDPVRFENGSDAMGRWFDVHALRVGDPAQHRVAILFNDISARRAAEQQLRSLNERLEQQVAERTIELRRFRDVVDATTSPICAFDLDGRVVAFNKAQSAEFKRVFGVDVRVGDDLAALLPEDQGPVIRAMMARALAGETYTVIEEFGDPDLAKPYWQVTYTPLRDEAGDVVGAFHLAVDITGRLRAETELAAAQEALRQSQKMEAMGSLTGGVAHDFNNLLTPIFGSLDLLQRRGLGGEREQRLIAGAIQSAERAKTLVQRLLAFARRQPLQPMPVDVSALVAGMADLVASTSGPQTRVIVDGAEGLPAAFADPNQLEMAILNLCVNARDAMPDGGRLTMTTRAATLTRGHPSGLPAGRYICLSVADTGTGMDADTLNRAVEPFFSTKGIGKGTGLGLSMVHGLAAQLGGALTIDSEVGLGTDIRLWLPATDERSVATPRNETTGNTLTAGLALVVDDEPAVRASTADMMIDLGFEVVEAASAEDALSAVGHALSPDVLVTDHLMPGMNGTDLARELRRRRPALRVLIVSGYADVESVAPDLPRLVKPFRQAELAAALSEAGVVTATPA</sequence>
<gene>
    <name evidence="11" type="ORF">NS334_03960</name>
</gene>
<comment type="catalytic activity">
    <reaction evidence="1">
        <text>ATP + protein L-histidine = ADP + protein N-phospho-L-histidine.</text>
        <dbReference type="EC" id="2.7.13.3"/>
    </reaction>
</comment>
<dbReference type="SUPFAM" id="SSF55781">
    <property type="entry name" value="GAF domain-like"/>
    <property type="match status" value="1"/>
</dbReference>
<dbReference type="PROSITE" id="PS50113">
    <property type="entry name" value="PAC"/>
    <property type="match status" value="1"/>
</dbReference>
<dbReference type="PANTHER" id="PTHR43065:SF42">
    <property type="entry name" value="TWO-COMPONENT SENSOR PPRA"/>
    <property type="match status" value="1"/>
</dbReference>
<dbReference type="InterPro" id="IPR029016">
    <property type="entry name" value="GAF-like_dom_sf"/>
</dbReference>
<dbReference type="Pfam" id="PF13188">
    <property type="entry name" value="PAS_8"/>
    <property type="match status" value="1"/>
</dbReference>
<feature type="domain" description="Response regulatory" evidence="9">
    <location>
        <begin position="843"/>
        <end position="953"/>
    </location>
</feature>
<evidence type="ECO:0000256" key="2">
    <source>
        <dbReference type="ARBA" id="ARBA00012438"/>
    </source>
</evidence>
<feature type="coiled-coil region" evidence="7">
    <location>
        <begin position="433"/>
        <end position="464"/>
    </location>
</feature>
<dbReference type="PRINTS" id="PR00344">
    <property type="entry name" value="BCTRLSENSOR"/>
</dbReference>
<dbReference type="InterPro" id="IPR011006">
    <property type="entry name" value="CheY-like_superfamily"/>
</dbReference>
<dbReference type="PATRIC" id="fig|869719.3.peg.3631"/>
<dbReference type="InterPro" id="IPR036890">
    <property type="entry name" value="HATPase_C_sf"/>
</dbReference>
<dbReference type="InterPro" id="IPR013656">
    <property type="entry name" value="PAS_4"/>
</dbReference>
<proteinExistence type="predicted"/>
<evidence type="ECO:0000256" key="3">
    <source>
        <dbReference type="ARBA" id="ARBA00022553"/>
    </source>
</evidence>
<dbReference type="PROSITE" id="PS50110">
    <property type="entry name" value="RESPONSE_REGULATORY"/>
    <property type="match status" value="1"/>
</dbReference>
<dbReference type="PANTHER" id="PTHR43065">
    <property type="entry name" value="SENSOR HISTIDINE KINASE"/>
    <property type="match status" value="1"/>
</dbReference>
<dbReference type="InterPro" id="IPR000700">
    <property type="entry name" value="PAS-assoc_C"/>
</dbReference>
<evidence type="ECO:0000256" key="7">
    <source>
        <dbReference type="SAM" id="Coils"/>
    </source>
</evidence>
<dbReference type="EMBL" id="LDTB01000009">
    <property type="protein sequence ID" value="KTT75050.1"/>
    <property type="molecule type" value="Genomic_DNA"/>
</dbReference>
<dbReference type="InterPro" id="IPR005467">
    <property type="entry name" value="His_kinase_dom"/>
</dbReference>